<accession>A0ABW9FAU2</accession>
<evidence type="ECO:0000256" key="1">
    <source>
        <dbReference type="SAM" id="MobiDB-lite"/>
    </source>
</evidence>
<feature type="region of interest" description="Disordered" evidence="1">
    <location>
        <begin position="1"/>
        <end position="25"/>
    </location>
</feature>
<comment type="caution">
    <text evidence="3">The sequence shown here is derived from an EMBL/GenBank/DDBJ whole genome shotgun (WGS) entry which is preliminary data.</text>
</comment>
<proteinExistence type="predicted"/>
<sequence length="70" mass="6915">MMLDSDRASGHIRRSDATSGESNRGFSAALSCGSGATAALPPLLLGSPGLICATLALVIFAAVGLASLLI</sequence>
<evidence type="ECO:0000313" key="3">
    <source>
        <dbReference type="EMBL" id="MFM1722444.1"/>
    </source>
</evidence>
<dbReference type="EMBL" id="JBDLNV010000001">
    <property type="protein sequence ID" value="MFM1722444.1"/>
    <property type="molecule type" value="Genomic_DNA"/>
</dbReference>
<dbReference type="RefSeq" id="WP_420162999.1">
    <property type="nucleotide sequence ID" value="NZ_JBDLNV010000001.1"/>
</dbReference>
<keyword evidence="2" id="KW-0472">Membrane</keyword>
<organism evidence="3 4">
    <name type="scientific">Rhodococcus parequi</name>
    <dbReference type="NCBI Taxonomy" id="3137122"/>
    <lineage>
        <taxon>Bacteria</taxon>
        <taxon>Bacillati</taxon>
        <taxon>Actinomycetota</taxon>
        <taxon>Actinomycetes</taxon>
        <taxon>Mycobacteriales</taxon>
        <taxon>Nocardiaceae</taxon>
        <taxon>Rhodococcus</taxon>
    </lineage>
</organism>
<gene>
    <name evidence="3" type="ORF">ABEU20_000999</name>
</gene>
<keyword evidence="2" id="KW-1133">Transmembrane helix</keyword>
<dbReference type="Proteomes" id="UP001629745">
    <property type="component" value="Unassembled WGS sequence"/>
</dbReference>
<feature type="compositionally biased region" description="Basic and acidic residues" evidence="1">
    <location>
        <begin position="1"/>
        <end position="16"/>
    </location>
</feature>
<keyword evidence="4" id="KW-1185">Reference proteome</keyword>
<feature type="transmembrane region" description="Helical" evidence="2">
    <location>
        <begin position="48"/>
        <end position="69"/>
    </location>
</feature>
<name>A0ABW9FAU2_9NOCA</name>
<protein>
    <submittedName>
        <fullName evidence="3">Uncharacterized protein</fullName>
    </submittedName>
</protein>
<reference evidence="3 4" key="1">
    <citation type="submission" date="2023-11" db="EMBL/GenBank/DDBJ databases">
        <authorList>
            <person name="Val-Calvo J."/>
            <person name="Scortti M."/>
            <person name="Vazquez-Boland J."/>
        </authorList>
    </citation>
    <scope>NUCLEOTIDE SEQUENCE [LARGE SCALE GENOMIC DNA]</scope>
    <source>
        <strain evidence="3 4">PAM 2766</strain>
    </source>
</reference>
<evidence type="ECO:0000313" key="4">
    <source>
        <dbReference type="Proteomes" id="UP001629745"/>
    </source>
</evidence>
<keyword evidence="2" id="KW-0812">Transmembrane</keyword>
<evidence type="ECO:0000256" key="2">
    <source>
        <dbReference type="SAM" id="Phobius"/>
    </source>
</evidence>